<comment type="catalytic activity">
    <reaction evidence="1">
        <text>ATP + protein L-histidine = ADP + protein N-phospho-L-histidine.</text>
        <dbReference type="EC" id="2.7.13.3"/>
    </reaction>
</comment>
<feature type="transmembrane region" description="Helical" evidence="9">
    <location>
        <begin position="65"/>
        <end position="82"/>
    </location>
</feature>
<evidence type="ECO:0000313" key="11">
    <source>
        <dbReference type="EMBL" id="SDN28329.1"/>
    </source>
</evidence>
<keyword evidence="8" id="KW-0902">Two-component regulatory system</keyword>
<protein>
    <recommendedName>
        <fullName evidence="2">histidine kinase</fullName>
        <ecNumber evidence="2">2.7.13.3</ecNumber>
    </recommendedName>
</protein>
<evidence type="ECO:0000256" key="5">
    <source>
        <dbReference type="ARBA" id="ARBA00022741"/>
    </source>
</evidence>
<evidence type="ECO:0000259" key="10">
    <source>
        <dbReference type="SMART" id="SM00387"/>
    </source>
</evidence>
<dbReference type="EC" id="2.7.13.3" evidence="2"/>
<feature type="transmembrane region" description="Helical" evidence="9">
    <location>
        <begin position="152"/>
        <end position="172"/>
    </location>
</feature>
<feature type="domain" description="Histidine kinase/HSP90-like ATPase" evidence="10">
    <location>
        <begin position="305"/>
        <end position="397"/>
    </location>
</feature>
<keyword evidence="9" id="KW-1133">Transmembrane helix</keyword>
<dbReference type="STRING" id="1005944.SAMN05192576_1925"/>
<keyword evidence="4" id="KW-0808">Transferase</keyword>
<accession>A0A1H0A3N1</accession>
<dbReference type="GO" id="GO:0046983">
    <property type="term" value="F:protein dimerization activity"/>
    <property type="evidence" value="ECO:0007669"/>
    <property type="project" value="InterPro"/>
</dbReference>
<dbReference type="Gene3D" id="1.20.5.1930">
    <property type="match status" value="1"/>
</dbReference>
<organism evidence="11 12">
    <name type="scientific">Nocardioides szechwanensis</name>
    <dbReference type="NCBI Taxonomy" id="1005944"/>
    <lineage>
        <taxon>Bacteria</taxon>
        <taxon>Bacillati</taxon>
        <taxon>Actinomycetota</taxon>
        <taxon>Actinomycetes</taxon>
        <taxon>Propionibacteriales</taxon>
        <taxon>Nocardioidaceae</taxon>
        <taxon>Nocardioides</taxon>
    </lineage>
</organism>
<dbReference type="EMBL" id="FNIC01000002">
    <property type="protein sequence ID" value="SDN28329.1"/>
    <property type="molecule type" value="Genomic_DNA"/>
</dbReference>
<keyword evidence="6 11" id="KW-0418">Kinase</keyword>
<dbReference type="InterPro" id="IPR003594">
    <property type="entry name" value="HATPase_dom"/>
</dbReference>
<evidence type="ECO:0000256" key="3">
    <source>
        <dbReference type="ARBA" id="ARBA00022553"/>
    </source>
</evidence>
<evidence type="ECO:0000256" key="9">
    <source>
        <dbReference type="SAM" id="Phobius"/>
    </source>
</evidence>
<evidence type="ECO:0000313" key="12">
    <source>
        <dbReference type="Proteomes" id="UP000199004"/>
    </source>
</evidence>
<evidence type="ECO:0000256" key="2">
    <source>
        <dbReference type="ARBA" id="ARBA00012438"/>
    </source>
</evidence>
<dbReference type="GO" id="GO:0005524">
    <property type="term" value="F:ATP binding"/>
    <property type="evidence" value="ECO:0007669"/>
    <property type="project" value="UniProtKB-KW"/>
</dbReference>
<dbReference type="Pfam" id="PF07730">
    <property type="entry name" value="HisKA_3"/>
    <property type="match status" value="1"/>
</dbReference>
<feature type="transmembrane region" description="Helical" evidence="9">
    <location>
        <begin position="88"/>
        <end position="116"/>
    </location>
</feature>
<keyword evidence="9" id="KW-0472">Membrane</keyword>
<name>A0A1H0A3N1_9ACTN</name>
<sequence length="399" mass="41038">MVAPHEADPEPLLQTELRAPAAPYSGQMPPRRSADAALVGASFLASVLVFARNGQDSAFRTFGDVPLPAYLVFAVAAVALLGRRRQPVAVFAVVLACAALSITFDFGHVGVATLVSLYSVGRYSPGRVANGLVVASALGFAMVDALTADATVADAVGGALVTVLVWSAGLVVRQRAERAALLVREQAAQESRVLAEERTRIARELHDVVAHGVSLMTVQAGAAKTVARVDPEGAVQAMAAVEQAGRQALGELRHLLQVLRPDSADGELGPQPGLADVPRLVSQLGEAGLHVSLDADPAPPGLPGRVDLFAFRIVQEALTNALKHAGPGTSVAVGIRVDHRAMTIDVADDGPGSQVRAGSGHGLVGMRERTQLLGGSLQAGPRSGGGFQVLAVLPLGDGA</sequence>
<keyword evidence="9" id="KW-0812">Transmembrane</keyword>
<dbReference type="Pfam" id="PF02518">
    <property type="entry name" value="HATPase_c"/>
    <property type="match status" value="1"/>
</dbReference>
<reference evidence="11 12" key="1">
    <citation type="submission" date="2016-10" db="EMBL/GenBank/DDBJ databases">
        <authorList>
            <person name="de Groot N.N."/>
        </authorList>
    </citation>
    <scope>NUCLEOTIDE SEQUENCE [LARGE SCALE GENOMIC DNA]</scope>
    <source>
        <strain evidence="11 12">CGMCC 1.11147</strain>
    </source>
</reference>
<gene>
    <name evidence="11" type="ORF">SAMN05192576_1925</name>
</gene>
<dbReference type="GO" id="GO:0016020">
    <property type="term" value="C:membrane"/>
    <property type="evidence" value="ECO:0007669"/>
    <property type="project" value="InterPro"/>
</dbReference>
<dbReference type="SMART" id="SM00387">
    <property type="entry name" value="HATPase_c"/>
    <property type="match status" value="1"/>
</dbReference>
<dbReference type="Gene3D" id="3.30.565.10">
    <property type="entry name" value="Histidine kinase-like ATPase, C-terminal domain"/>
    <property type="match status" value="1"/>
</dbReference>
<dbReference type="CDD" id="cd16917">
    <property type="entry name" value="HATPase_UhpB-NarQ-NarX-like"/>
    <property type="match status" value="1"/>
</dbReference>
<dbReference type="InterPro" id="IPR011712">
    <property type="entry name" value="Sig_transdc_His_kin_sub3_dim/P"/>
</dbReference>
<proteinExistence type="predicted"/>
<dbReference type="InterPro" id="IPR050482">
    <property type="entry name" value="Sensor_HK_TwoCompSys"/>
</dbReference>
<dbReference type="InterPro" id="IPR036890">
    <property type="entry name" value="HATPase_C_sf"/>
</dbReference>
<keyword evidence="5" id="KW-0547">Nucleotide-binding</keyword>
<evidence type="ECO:0000256" key="4">
    <source>
        <dbReference type="ARBA" id="ARBA00022679"/>
    </source>
</evidence>
<dbReference type="PANTHER" id="PTHR24421:SF10">
    <property type="entry name" value="NITRATE_NITRITE SENSOR PROTEIN NARQ"/>
    <property type="match status" value="1"/>
</dbReference>
<evidence type="ECO:0000256" key="6">
    <source>
        <dbReference type="ARBA" id="ARBA00022777"/>
    </source>
</evidence>
<dbReference type="AlphaFoldDB" id="A0A1H0A3N1"/>
<evidence type="ECO:0000256" key="1">
    <source>
        <dbReference type="ARBA" id="ARBA00000085"/>
    </source>
</evidence>
<evidence type="ECO:0000256" key="8">
    <source>
        <dbReference type="ARBA" id="ARBA00023012"/>
    </source>
</evidence>
<keyword evidence="12" id="KW-1185">Reference proteome</keyword>
<keyword evidence="7" id="KW-0067">ATP-binding</keyword>
<dbReference type="GO" id="GO:0000155">
    <property type="term" value="F:phosphorelay sensor kinase activity"/>
    <property type="evidence" value="ECO:0007669"/>
    <property type="project" value="InterPro"/>
</dbReference>
<dbReference type="SUPFAM" id="SSF55874">
    <property type="entry name" value="ATPase domain of HSP90 chaperone/DNA topoisomerase II/histidine kinase"/>
    <property type="match status" value="1"/>
</dbReference>
<dbReference type="PANTHER" id="PTHR24421">
    <property type="entry name" value="NITRATE/NITRITE SENSOR PROTEIN NARX-RELATED"/>
    <property type="match status" value="1"/>
</dbReference>
<evidence type="ECO:0000256" key="7">
    <source>
        <dbReference type="ARBA" id="ARBA00022840"/>
    </source>
</evidence>
<dbReference type="Proteomes" id="UP000199004">
    <property type="component" value="Unassembled WGS sequence"/>
</dbReference>
<keyword evidence="3" id="KW-0597">Phosphoprotein</keyword>